<dbReference type="AlphaFoldDB" id="A0A931D772"/>
<sequence length="110" mass="12265">MTTNTHTPKPLPALTTVRGRIERAEHALRTGQPQLAMTYMQAASDQITEERRQRQARAFEKFAEAVCDIFEALGGMLREWADLLATNPPKLGRKSDYALVPAARAEVTGR</sequence>
<organism evidence="1 2">
    <name type="scientific">Zhihengliuella flava</name>
    <dbReference type="NCBI Taxonomy" id="1285193"/>
    <lineage>
        <taxon>Bacteria</taxon>
        <taxon>Bacillati</taxon>
        <taxon>Actinomycetota</taxon>
        <taxon>Actinomycetes</taxon>
        <taxon>Micrococcales</taxon>
        <taxon>Micrococcaceae</taxon>
        <taxon>Zhihengliuella</taxon>
    </lineage>
</organism>
<accession>A0A931D772</accession>
<gene>
    <name evidence="1" type="ORF">IW252_000045</name>
</gene>
<dbReference type="EMBL" id="JADOTZ010000001">
    <property type="protein sequence ID" value="MBG6083278.1"/>
    <property type="molecule type" value="Genomic_DNA"/>
</dbReference>
<keyword evidence="2" id="KW-1185">Reference proteome</keyword>
<dbReference type="RefSeq" id="WP_196834737.1">
    <property type="nucleotide sequence ID" value="NZ_JADOTZ010000001.1"/>
</dbReference>
<dbReference type="Proteomes" id="UP000625033">
    <property type="component" value="Unassembled WGS sequence"/>
</dbReference>
<proteinExistence type="predicted"/>
<comment type="caution">
    <text evidence="1">The sequence shown here is derived from an EMBL/GenBank/DDBJ whole genome shotgun (WGS) entry which is preliminary data.</text>
</comment>
<name>A0A931D772_9MICC</name>
<protein>
    <submittedName>
        <fullName evidence="1">Uncharacterized protein</fullName>
    </submittedName>
</protein>
<evidence type="ECO:0000313" key="1">
    <source>
        <dbReference type="EMBL" id="MBG6083278.1"/>
    </source>
</evidence>
<reference evidence="1" key="1">
    <citation type="submission" date="2020-11" db="EMBL/GenBank/DDBJ databases">
        <title>Sequencing the genomes of 1000 actinobacteria strains.</title>
        <authorList>
            <person name="Klenk H.-P."/>
        </authorList>
    </citation>
    <scope>NUCLEOTIDE SEQUENCE</scope>
    <source>
        <strain evidence="1">DSM 26152</strain>
    </source>
</reference>
<evidence type="ECO:0000313" key="2">
    <source>
        <dbReference type="Proteomes" id="UP000625033"/>
    </source>
</evidence>